<proteinExistence type="predicted"/>
<dbReference type="Proteomes" id="UP000028868">
    <property type="component" value="Unassembled WGS sequence"/>
</dbReference>
<reference evidence="1 2" key="2">
    <citation type="submission" date="2014-05" db="EMBL/GenBank/DDBJ databases">
        <title>Draft genome sequence of Halobacillus karajensis HK-03.</title>
        <authorList>
            <person name="Khelaifia S."/>
            <person name="Croce O."/>
            <person name="Lagier J.C."/>
            <person name="Raoult D."/>
        </authorList>
    </citation>
    <scope>NUCLEOTIDE SEQUENCE [LARGE SCALE GENOMIC DNA]</scope>
    <source>
        <strain evidence="1 2">HD-03</strain>
    </source>
</reference>
<protein>
    <submittedName>
        <fullName evidence="1">Uncharacterized protein</fullName>
    </submittedName>
</protein>
<comment type="caution">
    <text evidence="1">The sequence shown here is derived from an EMBL/GenBank/DDBJ whole genome shotgun (WGS) entry which is preliminary data.</text>
</comment>
<dbReference type="EMBL" id="CCDI010000001">
    <property type="protein sequence ID" value="CDQ22113.1"/>
    <property type="molecule type" value="Genomic_DNA"/>
</dbReference>
<sequence length="52" mass="5898">MKLMISCSACLNFLFSLQTNENTEFNTQTLLDGDFNATFQIGLMRGKVLTYL</sequence>
<keyword evidence="2" id="KW-1185">Reference proteome</keyword>
<gene>
    <name evidence="1" type="ORF">BN983_00316</name>
</gene>
<reference evidence="2" key="1">
    <citation type="submission" date="2014-03" db="EMBL/GenBank/DDBJ databases">
        <authorList>
            <person name="Urmite Genomes U."/>
        </authorList>
    </citation>
    <scope>NUCLEOTIDE SEQUENCE [LARGE SCALE GENOMIC DNA]</scope>
    <source>
        <strain evidence="2">HD-03</strain>
    </source>
</reference>
<organism evidence="1 2">
    <name type="scientific">Halobacillus karajensis</name>
    <dbReference type="NCBI Taxonomy" id="195088"/>
    <lineage>
        <taxon>Bacteria</taxon>
        <taxon>Bacillati</taxon>
        <taxon>Bacillota</taxon>
        <taxon>Bacilli</taxon>
        <taxon>Bacillales</taxon>
        <taxon>Bacillaceae</taxon>
        <taxon>Halobacillus</taxon>
    </lineage>
</organism>
<evidence type="ECO:0000313" key="2">
    <source>
        <dbReference type="Proteomes" id="UP000028868"/>
    </source>
</evidence>
<dbReference type="AlphaFoldDB" id="A0A024P225"/>
<accession>A0A024P225</accession>
<evidence type="ECO:0000313" key="1">
    <source>
        <dbReference type="EMBL" id="CDQ22113.1"/>
    </source>
</evidence>
<name>A0A024P225_9BACI</name>